<dbReference type="SUPFAM" id="SSF53756">
    <property type="entry name" value="UDP-Glycosyltransferase/glycogen phosphorylase"/>
    <property type="match status" value="1"/>
</dbReference>
<name>A0A3Q8X8W6_9BACL</name>
<evidence type="ECO:0000313" key="1">
    <source>
        <dbReference type="EMBL" id="AZN42679.1"/>
    </source>
</evidence>
<protein>
    <submittedName>
        <fullName evidence="1">Glycosyltransferase</fullName>
    </submittedName>
</protein>
<dbReference type="GO" id="GO:0016740">
    <property type="term" value="F:transferase activity"/>
    <property type="evidence" value="ECO:0007669"/>
    <property type="project" value="UniProtKB-KW"/>
</dbReference>
<keyword evidence="1" id="KW-0808">Transferase</keyword>
<dbReference type="EMBL" id="CP034437">
    <property type="protein sequence ID" value="AZN42679.1"/>
    <property type="molecule type" value="Genomic_DNA"/>
</dbReference>
<proteinExistence type="predicted"/>
<dbReference type="PANTHER" id="PTHR46656:SF3">
    <property type="entry name" value="PUTATIVE-RELATED"/>
    <property type="match status" value="1"/>
</dbReference>
<evidence type="ECO:0000313" key="2">
    <source>
        <dbReference type="Proteomes" id="UP000272528"/>
    </source>
</evidence>
<dbReference type="RefSeq" id="WP_126018613.1">
    <property type="nucleotide sequence ID" value="NZ_CP034437.1"/>
</dbReference>
<dbReference type="OrthoDB" id="440232at2"/>
<dbReference type="KEGG" id="palb:EJC50_25545"/>
<dbReference type="Pfam" id="PF13692">
    <property type="entry name" value="Glyco_trans_1_4"/>
    <property type="match status" value="1"/>
</dbReference>
<dbReference type="Gene3D" id="3.40.50.2000">
    <property type="entry name" value="Glycogen Phosphorylase B"/>
    <property type="match status" value="1"/>
</dbReference>
<gene>
    <name evidence="1" type="ORF">EJC50_25545</name>
</gene>
<sequence length="373" mass="43356">MTRYRVVWRGPIGRLSGLGIASRAYVQSLRRLGVDVRATSGKEAGSWRNSGNKYNVLIYHHLPYTLNFKKARKQFHAILLNTVWETTRIPKRWRRSMNKFDAVCVPSTQNLKAMRNSGVKVPLFIVPHGVNSRYSPIKRRPSESPSRREFVFLSVFGFQHRKNPETLLRAFWQEFSPKDHVTLVIKTNGYAPYENTQWIRRRIQRYKSSLGFSKKTARLTVIARHLSNRQMRELYYRADVFVLPTRGEGVGLPFLEAMSSGLPVIATSWGGQMDFLSKRNSFLIPYKLKNPVSGMNSRHSIARKFRSLFSERGQLWAEVDVRNLRRQMRLAYRNPSLCKKKGLQGRRDSLRLTWGRAGRGMKQAIERTIRAKK</sequence>
<reference evidence="2" key="1">
    <citation type="submission" date="2018-12" db="EMBL/GenBank/DDBJ databases">
        <title>Genome sequence of Peanibacillus sp.</title>
        <authorList>
            <person name="Subramani G."/>
            <person name="Srinivasan S."/>
            <person name="Kim M.K."/>
        </authorList>
    </citation>
    <scope>NUCLEOTIDE SEQUENCE [LARGE SCALE GENOMIC DNA]</scope>
    <source>
        <strain evidence="2">18JY67-1</strain>
    </source>
</reference>
<dbReference type="AlphaFoldDB" id="A0A3Q8X8W6"/>
<dbReference type="Proteomes" id="UP000272528">
    <property type="component" value="Chromosome"/>
</dbReference>
<organism evidence="1 2">
    <name type="scientific">Paenibacillus albus</name>
    <dbReference type="NCBI Taxonomy" id="2495582"/>
    <lineage>
        <taxon>Bacteria</taxon>
        <taxon>Bacillati</taxon>
        <taxon>Bacillota</taxon>
        <taxon>Bacilli</taxon>
        <taxon>Bacillales</taxon>
        <taxon>Paenibacillaceae</taxon>
        <taxon>Paenibacillus</taxon>
    </lineage>
</organism>
<accession>A0A3Q8X8W6</accession>
<keyword evidence="2" id="KW-1185">Reference proteome</keyword>
<dbReference type="PANTHER" id="PTHR46656">
    <property type="entry name" value="PUTATIVE-RELATED"/>
    <property type="match status" value="1"/>
</dbReference>